<keyword evidence="2" id="KW-0472">Membrane</keyword>
<dbReference type="InterPro" id="IPR029050">
    <property type="entry name" value="Immunoprotect_excell_Ig-like"/>
</dbReference>
<comment type="caution">
    <text evidence="3">The sequence shown here is derived from an EMBL/GenBank/DDBJ whole genome shotgun (WGS) entry which is preliminary data.</text>
</comment>
<name>A0A2T0VEN2_9MICO</name>
<evidence type="ECO:0000256" key="2">
    <source>
        <dbReference type="SAM" id="Phobius"/>
    </source>
</evidence>
<proteinExistence type="predicted"/>
<sequence>MTARRLANRHHRLRPRSRNQHWLGQVGHAAGFIALLVAAAVVTETTPSNEFWQGPIPVPGEINETLTGRNIEATVSEVRVARSVRADTGWLGETSGIWVVVDVSVAAVVDDNRAVLGTAELEIGSVVYSASTRPATASLALKPLATGIPRRGTLVFEIPETVLESEAAGDTHIHLAANGDPRSDSLIVVPVDLTAVTVEDTLAIESPEWDAR</sequence>
<dbReference type="Gene3D" id="2.60.40.1240">
    <property type="match status" value="1"/>
</dbReference>
<dbReference type="AlphaFoldDB" id="A0A2T0VEN2"/>
<evidence type="ECO:0000313" key="4">
    <source>
        <dbReference type="Proteomes" id="UP000237983"/>
    </source>
</evidence>
<gene>
    <name evidence="3" type="ORF">B0I08_104275</name>
</gene>
<evidence type="ECO:0000313" key="3">
    <source>
        <dbReference type="EMBL" id="PRY68572.1"/>
    </source>
</evidence>
<keyword evidence="2" id="KW-1133">Transmembrane helix</keyword>
<reference evidence="3 4" key="1">
    <citation type="submission" date="2018-03" db="EMBL/GenBank/DDBJ databases">
        <title>Genomic Encyclopedia of Type Strains, Phase III (KMG-III): the genomes of soil and plant-associated and newly described type strains.</title>
        <authorList>
            <person name="Whitman W."/>
        </authorList>
    </citation>
    <scope>NUCLEOTIDE SEQUENCE [LARGE SCALE GENOMIC DNA]</scope>
    <source>
        <strain evidence="3 4">CGMCC 1.12484</strain>
    </source>
</reference>
<keyword evidence="1" id="KW-0732">Signal</keyword>
<accession>A0A2T0VEN2</accession>
<protein>
    <recommendedName>
        <fullName evidence="5">DUF4352 domain-containing protein</fullName>
    </recommendedName>
</protein>
<organism evidence="3 4">
    <name type="scientific">Glaciihabitans tibetensis</name>
    <dbReference type="NCBI Taxonomy" id="1266600"/>
    <lineage>
        <taxon>Bacteria</taxon>
        <taxon>Bacillati</taxon>
        <taxon>Actinomycetota</taxon>
        <taxon>Actinomycetes</taxon>
        <taxon>Micrococcales</taxon>
        <taxon>Microbacteriaceae</taxon>
        <taxon>Glaciihabitans</taxon>
    </lineage>
</organism>
<keyword evidence="2" id="KW-0812">Transmembrane</keyword>
<evidence type="ECO:0008006" key="5">
    <source>
        <dbReference type="Google" id="ProtNLM"/>
    </source>
</evidence>
<evidence type="ECO:0000256" key="1">
    <source>
        <dbReference type="ARBA" id="ARBA00022729"/>
    </source>
</evidence>
<dbReference type="OrthoDB" id="5125535at2"/>
<keyword evidence="4" id="KW-1185">Reference proteome</keyword>
<dbReference type="RefSeq" id="WP_106212124.1">
    <property type="nucleotide sequence ID" value="NZ_PVTL01000004.1"/>
</dbReference>
<dbReference type="EMBL" id="PVTL01000004">
    <property type="protein sequence ID" value="PRY68572.1"/>
    <property type="molecule type" value="Genomic_DNA"/>
</dbReference>
<dbReference type="Proteomes" id="UP000237983">
    <property type="component" value="Unassembled WGS sequence"/>
</dbReference>
<feature type="transmembrane region" description="Helical" evidence="2">
    <location>
        <begin position="21"/>
        <end position="42"/>
    </location>
</feature>